<dbReference type="Pfam" id="PF13424">
    <property type="entry name" value="TPR_12"/>
    <property type="match status" value="1"/>
</dbReference>
<organism evidence="4 5">
    <name type="scientific">Deinococcus hohokamensis</name>
    <dbReference type="NCBI Taxonomy" id="309883"/>
    <lineage>
        <taxon>Bacteria</taxon>
        <taxon>Thermotogati</taxon>
        <taxon>Deinococcota</taxon>
        <taxon>Deinococci</taxon>
        <taxon>Deinococcales</taxon>
        <taxon>Deinococcaceae</taxon>
        <taxon>Deinococcus</taxon>
    </lineage>
</organism>
<dbReference type="PROSITE" id="PS50005">
    <property type="entry name" value="TPR"/>
    <property type="match status" value="1"/>
</dbReference>
<keyword evidence="5" id="KW-1185">Reference proteome</keyword>
<gene>
    <name evidence="4" type="ORF">ACFO0D_02970</name>
</gene>
<dbReference type="PROSITE" id="PS50883">
    <property type="entry name" value="EAL"/>
    <property type="match status" value="1"/>
</dbReference>
<dbReference type="InterPro" id="IPR001633">
    <property type="entry name" value="EAL_dom"/>
</dbReference>
<comment type="caution">
    <text evidence="4">The sequence shown here is derived from an EMBL/GenBank/DDBJ whole genome shotgun (WGS) entry which is preliminary data.</text>
</comment>
<evidence type="ECO:0000256" key="1">
    <source>
        <dbReference type="PROSITE-ProRule" id="PRU00339"/>
    </source>
</evidence>
<dbReference type="PROSITE" id="PS50887">
    <property type="entry name" value="GGDEF"/>
    <property type="match status" value="1"/>
</dbReference>
<dbReference type="Gene3D" id="3.30.70.270">
    <property type="match status" value="1"/>
</dbReference>
<dbReference type="CDD" id="cd01949">
    <property type="entry name" value="GGDEF"/>
    <property type="match status" value="1"/>
</dbReference>
<feature type="domain" description="EAL" evidence="2">
    <location>
        <begin position="548"/>
        <end position="807"/>
    </location>
</feature>
<dbReference type="Gene3D" id="1.25.40.10">
    <property type="entry name" value="Tetratricopeptide repeat domain"/>
    <property type="match status" value="2"/>
</dbReference>
<dbReference type="PANTHER" id="PTHR44757:SF2">
    <property type="entry name" value="BIOFILM ARCHITECTURE MAINTENANCE PROTEIN MBAA"/>
    <property type="match status" value="1"/>
</dbReference>
<dbReference type="InterPro" id="IPR043128">
    <property type="entry name" value="Rev_trsase/Diguanyl_cyclase"/>
</dbReference>
<dbReference type="InterPro" id="IPR052155">
    <property type="entry name" value="Biofilm_reg_signaling"/>
</dbReference>
<name>A0ABV9I4K3_9DEIO</name>
<reference evidence="5" key="1">
    <citation type="journal article" date="2019" name="Int. J. Syst. Evol. Microbiol.">
        <title>The Global Catalogue of Microorganisms (GCM) 10K type strain sequencing project: providing services to taxonomists for standard genome sequencing and annotation.</title>
        <authorList>
            <consortium name="The Broad Institute Genomics Platform"/>
            <consortium name="The Broad Institute Genome Sequencing Center for Infectious Disease"/>
            <person name="Wu L."/>
            <person name="Ma J."/>
        </authorList>
    </citation>
    <scope>NUCLEOTIDE SEQUENCE [LARGE SCALE GENOMIC DNA]</scope>
    <source>
        <strain evidence="5">CCUG 55995</strain>
    </source>
</reference>
<feature type="repeat" description="TPR" evidence="1">
    <location>
        <begin position="93"/>
        <end position="126"/>
    </location>
</feature>
<evidence type="ECO:0000313" key="4">
    <source>
        <dbReference type="EMBL" id="MFC4637297.1"/>
    </source>
</evidence>
<sequence>MSESLPEQAPPHTLHERLRQLEDGMYRTPEVARGQLLGLLDEARAAGDVWAQSFAMCLGAGCAFYLGRPRETIELSAGALELAREAQDPALETRLLGGLALAHHRLGEYDRAFEYFLGSLRLAQQHGDEPGRFRALNNLASLYTDTGNTQQALAAQQEALAIARQLPPPFRGSAMTHLIAIHGQLGDHERVLQLAEDSRPLIREHCPPRWLGTITRDVCRALLALGRPGESLTAAREALEEARAHRDLENICALTLAEAAALMALGELPAARPRLLDGLERSREMGSRPLEVEALNLLAGLHEALGDHREALAYARQHFGLERQIHAREVESRSQLLTAEIRLELLHREAEIERLRNVELAQANSALQETQQVLLHRATHDPLTGVANRAHFQHTVQQALSGLGPDEHVALIFIDLDRFKEVNDTLGHHAGDQLLQEVARRLGGAVRATDLVGRVGGDEFTVLLRRVAALDDVTTVAEKLRAALDLPFDLGGGLAQITASVGCAVAPTDGVTAEALQQHADVAMYRVKHAGGNQVLHFEAQMGEPAQQRQLDRDLRGAQERGQLRLHYQGRFNLHGALVGFEALIRWQHPERGLLGPGSFVPLAERTRLILPIGAWVLREACTQAVAWDFGRQNLCMSVNVSPLQFEQPSFVDEVRAALRVSGLPPRALVLELTESLVMRDLDRARSHIRALQAMGVQVAMDDFGTGYSSLSVLQALPFDHLKIDRSFTQALTTEHGPEASSARVVRLMAAMISLAHTLEMQVTVEGVENAAQLDLLRELGCDHVQGFLLTRPLPPQEAQVQLPQPQTSAS</sequence>
<dbReference type="RefSeq" id="WP_380060322.1">
    <property type="nucleotide sequence ID" value="NZ_JBHSEI010000001.1"/>
</dbReference>
<dbReference type="Pfam" id="PF00990">
    <property type="entry name" value="GGDEF"/>
    <property type="match status" value="1"/>
</dbReference>
<dbReference type="Pfam" id="PF00563">
    <property type="entry name" value="EAL"/>
    <property type="match status" value="1"/>
</dbReference>
<dbReference type="SMART" id="SM00267">
    <property type="entry name" value="GGDEF"/>
    <property type="match status" value="1"/>
</dbReference>
<evidence type="ECO:0000313" key="5">
    <source>
        <dbReference type="Proteomes" id="UP001595952"/>
    </source>
</evidence>
<dbReference type="SUPFAM" id="SSF141868">
    <property type="entry name" value="EAL domain-like"/>
    <property type="match status" value="1"/>
</dbReference>
<dbReference type="InterPro" id="IPR029787">
    <property type="entry name" value="Nucleotide_cyclase"/>
</dbReference>
<dbReference type="SMART" id="SM00052">
    <property type="entry name" value="EAL"/>
    <property type="match status" value="1"/>
</dbReference>
<feature type="domain" description="GGDEF" evidence="3">
    <location>
        <begin position="407"/>
        <end position="540"/>
    </location>
</feature>
<evidence type="ECO:0000259" key="3">
    <source>
        <dbReference type="PROSITE" id="PS50887"/>
    </source>
</evidence>
<dbReference type="EMBL" id="JBHSEI010000001">
    <property type="protein sequence ID" value="MFC4637297.1"/>
    <property type="molecule type" value="Genomic_DNA"/>
</dbReference>
<proteinExistence type="predicted"/>
<dbReference type="SUPFAM" id="SSF55073">
    <property type="entry name" value="Nucleotide cyclase"/>
    <property type="match status" value="1"/>
</dbReference>
<dbReference type="InterPro" id="IPR011990">
    <property type="entry name" value="TPR-like_helical_dom_sf"/>
</dbReference>
<evidence type="ECO:0000259" key="2">
    <source>
        <dbReference type="PROSITE" id="PS50883"/>
    </source>
</evidence>
<dbReference type="CDD" id="cd01948">
    <property type="entry name" value="EAL"/>
    <property type="match status" value="1"/>
</dbReference>
<dbReference type="InterPro" id="IPR019734">
    <property type="entry name" value="TPR_rpt"/>
</dbReference>
<dbReference type="SUPFAM" id="SSF48452">
    <property type="entry name" value="TPR-like"/>
    <property type="match status" value="2"/>
</dbReference>
<dbReference type="PANTHER" id="PTHR44757">
    <property type="entry name" value="DIGUANYLATE CYCLASE DGCP"/>
    <property type="match status" value="1"/>
</dbReference>
<protein>
    <submittedName>
        <fullName evidence="4">EAL domain-containing protein</fullName>
    </submittedName>
</protein>
<dbReference type="SMART" id="SM00028">
    <property type="entry name" value="TPR"/>
    <property type="match status" value="3"/>
</dbReference>
<dbReference type="Proteomes" id="UP001595952">
    <property type="component" value="Unassembled WGS sequence"/>
</dbReference>
<dbReference type="Gene3D" id="3.20.20.450">
    <property type="entry name" value="EAL domain"/>
    <property type="match status" value="1"/>
</dbReference>
<keyword evidence="1" id="KW-0802">TPR repeat</keyword>
<dbReference type="InterPro" id="IPR000160">
    <property type="entry name" value="GGDEF_dom"/>
</dbReference>
<dbReference type="InterPro" id="IPR035919">
    <property type="entry name" value="EAL_sf"/>
</dbReference>
<accession>A0ABV9I4K3</accession>
<dbReference type="NCBIfam" id="TIGR00254">
    <property type="entry name" value="GGDEF"/>
    <property type="match status" value="1"/>
</dbReference>